<keyword evidence="5 9" id="KW-0233">DNA recombination</keyword>
<sequence>MASTDILTFSSTPPRQFGTCNMSSSPALPSPSNLFMKKPQILRTGSRAAPIPQNPTASFTSAAALFQKASDNLQGADTIQPLTLASVDIYDIDSTEPTKSLKLRTKKVVAKKDDPSNDKVAKPTRKSAAKKDEGEEVKKPRKPRANKSGGDLAENGEVKKAPRKSRAKKVDVDENGDVLVKEKTVRQPRAKKVDGDTQTKISKGKVTKGSKAEAPSKVKVKSIDSAAESLDFGLVEAVKRRTAWTPPRPTSLSSIMPVSVDTPDTPRGGLGLLESEEKTTGFKDLLESFGFTNSDAHPNERKAPDGAGTRKRKLIELANTNVGDAAVVAVAPKPKGPKKKARTITDQATSAYREDEADLPSPPAAPAPLLQYFTYKDSANNDGFKIPAKPRAKSPVKRGSKPKKGSAQAPILLSPESALKQVGNQDFVFGTSSQLAREESPTFLRDLHEAIQASNQIEDDPFSDILDSSSPLPVFSSRGKALASAKRTLWSAGARDTSGDLLDVEMIDMVDSPAVARMLKVSAMQPNATSLPSHTDDWLDVEEISKSTLASTMDQMPPTNVGPIETAIREELLSSPLRNSMQKQNSPRPSKVSKKPKVPGPSQSSTIPQASQAPKRPDYDSYSTAQLMKEIASYRFKPIKNRDQMLTLLEKCWEGKNRVALGVLGTNKILSTSPVKDSSSAKAPPASSQNTSPKRPRGRPRKDSAASPEASPAKPKTKAKVGRPKKTETVEFLEFDSDTPLSQIRTPKKSQKKAKKLVDEISDSDTPMTPSPPRRRASQLGSSPLPLRLLNPAEEEMAETTPAELQTFLFSHITKAVTSLPPSTDPLKPNWQEKILLYDPIVLEDLTLWLNTGALDKVGWDGEVLAKEVKKWCESKSVCCLWRENLRGGSRCRY</sequence>
<feature type="compositionally biased region" description="Basic and acidic residues" evidence="10">
    <location>
        <begin position="129"/>
        <end position="138"/>
    </location>
</feature>
<comment type="similarity">
    <text evidence="2 9">Belongs to the SLX4 family.</text>
</comment>
<evidence type="ECO:0000256" key="7">
    <source>
        <dbReference type="ARBA" id="ARBA00023242"/>
    </source>
</evidence>
<dbReference type="GO" id="GO:0003677">
    <property type="term" value="F:DNA binding"/>
    <property type="evidence" value="ECO:0007669"/>
    <property type="project" value="InterPro"/>
</dbReference>
<feature type="compositionally biased region" description="Basic residues" evidence="10">
    <location>
        <begin position="388"/>
        <end position="404"/>
    </location>
</feature>
<feature type="compositionally biased region" description="Basic residues" evidence="10">
    <location>
        <begin position="746"/>
        <end position="755"/>
    </location>
</feature>
<keyword evidence="11" id="KW-0540">Nuclease</keyword>
<gene>
    <name evidence="11" type="primary">slx4</name>
    <name evidence="9" type="synonym">SLX4</name>
    <name evidence="11" type="ORF">LHYA1_G006380</name>
</gene>
<evidence type="ECO:0000313" key="11">
    <source>
        <dbReference type="EMBL" id="TVY24624.1"/>
    </source>
</evidence>
<dbReference type="GO" id="GO:0006310">
    <property type="term" value="P:DNA recombination"/>
    <property type="evidence" value="ECO:0007669"/>
    <property type="project" value="UniProtKB-UniRule"/>
</dbReference>
<dbReference type="GO" id="GO:0006281">
    <property type="term" value="P:DNA repair"/>
    <property type="evidence" value="ECO:0007669"/>
    <property type="project" value="UniProtKB-UniRule"/>
</dbReference>
<dbReference type="GO" id="GO:0006355">
    <property type="term" value="P:regulation of DNA-templated transcription"/>
    <property type="evidence" value="ECO:0007669"/>
    <property type="project" value="InterPro"/>
</dbReference>
<keyword evidence="11" id="KW-0255">Endonuclease</keyword>
<feature type="compositionally biased region" description="Polar residues" evidence="10">
    <location>
        <begin position="576"/>
        <end position="585"/>
    </location>
</feature>
<comment type="subcellular location">
    <subcellularLocation>
        <location evidence="1 9">Nucleus</location>
    </subcellularLocation>
</comment>
<comment type="subunit">
    <text evidence="9">Forms a heterodimer with SLX1.</text>
</comment>
<evidence type="ECO:0000256" key="4">
    <source>
        <dbReference type="ARBA" id="ARBA00022763"/>
    </source>
</evidence>
<evidence type="ECO:0000256" key="5">
    <source>
        <dbReference type="ARBA" id="ARBA00023172"/>
    </source>
</evidence>
<evidence type="ECO:0000256" key="6">
    <source>
        <dbReference type="ARBA" id="ARBA00023204"/>
    </source>
</evidence>
<feature type="region of interest" description="Disordered" evidence="10">
    <location>
        <begin position="384"/>
        <end position="409"/>
    </location>
</feature>
<feature type="compositionally biased region" description="Basic and acidic residues" evidence="10">
    <location>
        <begin position="110"/>
        <end position="121"/>
    </location>
</feature>
<evidence type="ECO:0000256" key="1">
    <source>
        <dbReference type="ARBA" id="ARBA00004123"/>
    </source>
</evidence>
<dbReference type="EMBL" id="QGMH01000123">
    <property type="protein sequence ID" value="TVY24624.1"/>
    <property type="molecule type" value="Genomic_DNA"/>
</dbReference>
<evidence type="ECO:0000256" key="3">
    <source>
        <dbReference type="ARBA" id="ARBA00022553"/>
    </source>
</evidence>
<dbReference type="PRINTS" id="PR00929">
    <property type="entry name" value="ATHOOK"/>
</dbReference>
<dbReference type="RefSeq" id="XP_031003412.1">
    <property type="nucleotide sequence ID" value="XM_031151319.1"/>
</dbReference>
<dbReference type="GO" id="GO:0017108">
    <property type="term" value="F:5'-flap endonuclease activity"/>
    <property type="evidence" value="ECO:0007669"/>
    <property type="project" value="InterPro"/>
</dbReference>
<feature type="region of interest" description="Disordered" evidence="10">
    <location>
        <begin position="107"/>
        <end position="220"/>
    </location>
</feature>
<name>A0A8H8TW86_9HELO</name>
<dbReference type="GO" id="GO:0006260">
    <property type="term" value="P:DNA replication"/>
    <property type="evidence" value="ECO:0007669"/>
    <property type="project" value="InterPro"/>
</dbReference>
<dbReference type="InterPro" id="IPR027784">
    <property type="entry name" value="Slx4_ascomycetes"/>
</dbReference>
<comment type="caution">
    <text evidence="11">The sequence shown here is derived from an EMBL/GenBank/DDBJ whole genome shotgun (WGS) entry which is preliminary data.</text>
</comment>
<dbReference type="OrthoDB" id="5349119at2759"/>
<keyword evidence="11" id="KW-0378">Hydrolase</keyword>
<feature type="compositionally biased region" description="Basic and acidic residues" evidence="10">
    <location>
        <begin position="179"/>
        <end position="197"/>
    </location>
</feature>
<dbReference type="InterPro" id="IPR018574">
    <property type="entry name" value="Structure-sp_endonuc_su_Slx4"/>
</dbReference>
<organism evidence="11 12">
    <name type="scientific">Lachnellula hyalina</name>
    <dbReference type="NCBI Taxonomy" id="1316788"/>
    <lineage>
        <taxon>Eukaryota</taxon>
        <taxon>Fungi</taxon>
        <taxon>Dikarya</taxon>
        <taxon>Ascomycota</taxon>
        <taxon>Pezizomycotina</taxon>
        <taxon>Leotiomycetes</taxon>
        <taxon>Helotiales</taxon>
        <taxon>Lachnaceae</taxon>
        <taxon>Lachnellula</taxon>
    </lineage>
</organism>
<evidence type="ECO:0000256" key="10">
    <source>
        <dbReference type="SAM" id="MobiDB-lite"/>
    </source>
</evidence>
<dbReference type="Proteomes" id="UP000431533">
    <property type="component" value="Unassembled WGS sequence"/>
</dbReference>
<feature type="region of interest" description="Disordered" evidence="10">
    <location>
        <begin position="244"/>
        <end position="272"/>
    </location>
</feature>
<feature type="region of interest" description="Disordered" evidence="10">
    <location>
        <begin position="741"/>
        <end position="785"/>
    </location>
</feature>
<feature type="compositionally biased region" description="Low complexity" evidence="10">
    <location>
        <begin position="673"/>
        <end position="688"/>
    </location>
</feature>
<feature type="compositionally biased region" description="Basic residues" evidence="10">
    <location>
        <begin position="715"/>
        <end position="724"/>
    </location>
</feature>
<dbReference type="PROSITE" id="PS00354">
    <property type="entry name" value="HMGI_Y"/>
    <property type="match status" value="1"/>
</dbReference>
<dbReference type="AlphaFoldDB" id="A0A8H8TW86"/>
<evidence type="ECO:0000256" key="9">
    <source>
        <dbReference type="HAMAP-Rule" id="MF_03110"/>
    </source>
</evidence>
<feature type="region of interest" description="Disordered" evidence="10">
    <location>
        <begin position="289"/>
        <end position="309"/>
    </location>
</feature>
<dbReference type="GeneID" id="41986578"/>
<feature type="compositionally biased region" description="Low complexity" evidence="10">
    <location>
        <begin position="705"/>
        <end position="714"/>
    </location>
</feature>
<keyword evidence="3 9" id="KW-0597">Phosphoprotein</keyword>
<dbReference type="CDD" id="cd22999">
    <property type="entry name" value="SAP_SLX4"/>
    <property type="match status" value="1"/>
</dbReference>
<comment type="PTM">
    <text evidence="9">Phosphorylated in response to DNA damage.</text>
</comment>
<feature type="region of interest" description="Disordered" evidence="10">
    <location>
        <begin position="670"/>
        <end position="725"/>
    </location>
</feature>
<comment type="function">
    <text evidence="9">Regulatory subunit of the SLX1-SLX4 structure-specific endonuclease that resolves DNA secondary structures generated during DNA repair and recombination. Has endonuclease activity towards branched DNA substrates, introducing single-strand cuts in duplex DNA close to junctions with ss-DNA.</text>
</comment>
<dbReference type="InterPro" id="IPR017956">
    <property type="entry name" value="AT_hook_DNA-bd_motif"/>
</dbReference>
<reference evidence="11 12" key="1">
    <citation type="submission" date="2018-05" db="EMBL/GenBank/DDBJ databases">
        <title>Genome sequencing and assembly of the regulated plant pathogen Lachnellula willkommii and related sister species for the development of diagnostic species identification markers.</title>
        <authorList>
            <person name="Giroux E."/>
            <person name="Bilodeau G."/>
        </authorList>
    </citation>
    <scope>NUCLEOTIDE SEQUENCE [LARGE SCALE GENOMIC DNA]</scope>
    <source>
        <strain evidence="11 12">CBS 185.66</strain>
    </source>
</reference>
<keyword evidence="6 9" id="KW-0234">DNA repair</keyword>
<keyword evidence="4 9" id="KW-0227">DNA damage</keyword>
<dbReference type="HAMAP" id="MF_03110">
    <property type="entry name" value="Endonuc_su_Slx4"/>
    <property type="match status" value="1"/>
</dbReference>
<accession>A0A8H8TW86</accession>
<feature type="region of interest" description="Disordered" evidence="10">
    <location>
        <begin position="574"/>
        <end position="621"/>
    </location>
</feature>
<evidence type="ECO:0000256" key="2">
    <source>
        <dbReference type="ARBA" id="ARBA00006661"/>
    </source>
</evidence>
<proteinExistence type="inferred from homology"/>
<dbReference type="InterPro" id="IPR000637">
    <property type="entry name" value="HMGI/Y_DNA-bd_CS"/>
</dbReference>
<evidence type="ECO:0000256" key="8">
    <source>
        <dbReference type="ARBA" id="ARBA00029496"/>
    </source>
</evidence>
<keyword evidence="7 9" id="KW-0539">Nucleus</keyword>
<dbReference type="GO" id="GO:0033557">
    <property type="term" value="C:Slx1-Slx4 complex"/>
    <property type="evidence" value="ECO:0007669"/>
    <property type="project" value="UniProtKB-UniRule"/>
</dbReference>
<evidence type="ECO:0000313" key="12">
    <source>
        <dbReference type="Proteomes" id="UP000431533"/>
    </source>
</evidence>
<protein>
    <recommendedName>
        <fullName evidence="8 9">Structure-specific endonuclease subunit SLX4</fullName>
    </recommendedName>
</protein>
<keyword evidence="12" id="KW-1185">Reference proteome</keyword>
<dbReference type="Pfam" id="PF09494">
    <property type="entry name" value="Slx4"/>
    <property type="match status" value="1"/>
</dbReference>